<dbReference type="PANTHER" id="PTHR38011:SF11">
    <property type="entry name" value="2,5-DIAMINO-6-RIBOSYLAMINO-4(3H)-PYRIMIDINONE 5'-PHOSPHATE REDUCTASE"/>
    <property type="match status" value="1"/>
</dbReference>
<dbReference type="Pfam" id="PF01872">
    <property type="entry name" value="RibD_C"/>
    <property type="match status" value="1"/>
</dbReference>
<protein>
    <submittedName>
        <fullName evidence="2">Dihydrofolate reductase</fullName>
    </submittedName>
</protein>
<dbReference type="EMBL" id="JAFBDZ010000004">
    <property type="protein sequence ID" value="MBM7587145.1"/>
    <property type="molecule type" value="Genomic_DNA"/>
</dbReference>
<dbReference type="Proteomes" id="UP001646157">
    <property type="component" value="Unassembled WGS sequence"/>
</dbReference>
<sequence length="181" mass="20374">MTELIYHVATTVDHFIADPSGVADQSIFFYEGDHASDFISAIQQYDAVLMGGKTYEWGFQYGLKPGEPGYKGLKHYIFSKTMDFESNDEVELVKTDAAEFIKKLKQNTDQKIWLCGGGQLAGSLLDHQLIDTLILKVNPVLIGDGIPLFGSSKKQIHLELRSLKKYENGVIVPTYKILYYE</sequence>
<dbReference type="InterPro" id="IPR002734">
    <property type="entry name" value="RibDG_C"/>
</dbReference>
<dbReference type="RefSeq" id="WP_205174349.1">
    <property type="nucleotide sequence ID" value="NZ_JAFBDZ010000004.1"/>
</dbReference>
<feature type="domain" description="Bacterial bifunctional deaminase-reductase C-terminal" evidence="1">
    <location>
        <begin position="4"/>
        <end position="172"/>
    </location>
</feature>
<name>A0ABS2NH04_9BACI</name>
<accession>A0ABS2NH04</accession>
<gene>
    <name evidence="2" type="ORF">JOC86_003718</name>
</gene>
<evidence type="ECO:0000259" key="1">
    <source>
        <dbReference type="Pfam" id="PF01872"/>
    </source>
</evidence>
<evidence type="ECO:0000313" key="2">
    <source>
        <dbReference type="EMBL" id="MBM7587145.1"/>
    </source>
</evidence>
<reference evidence="2 3" key="1">
    <citation type="submission" date="2021-01" db="EMBL/GenBank/DDBJ databases">
        <title>Genomic Encyclopedia of Type Strains, Phase IV (KMG-IV): sequencing the most valuable type-strain genomes for metagenomic binning, comparative biology and taxonomic classification.</title>
        <authorList>
            <person name="Goeker M."/>
        </authorList>
    </citation>
    <scope>NUCLEOTIDE SEQUENCE [LARGE SCALE GENOMIC DNA]</scope>
    <source>
        <strain evidence="2 3">DSM 24834</strain>
    </source>
</reference>
<proteinExistence type="predicted"/>
<comment type="caution">
    <text evidence="2">The sequence shown here is derived from an EMBL/GenBank/DDBJ whole genome shotgun (WGS) entry which is preliminary data.</text>
</comment>
<organism evidence="2 3">
    <name type="scientific">Rossellomorea pakistanensis</name>
    <dbReference type="NCBI Taxonomy" id="992288"/>
    <lineage>
        <taxon>Bacteria</taxon>
        <taxon>Bacillati</taxon>
        <taxon>Bacillota</taxon>
        <taxon>Bacilli</taxon>
        <taxon>Bacillales</taxon>
        <taxon>Bacillaceae</taxon>
        <taxon>Rossellomorea</taxon>
    </lineage>
</organism>
<dbReference type="Gene3D" id="3.40.430.10">
    <property type="entry name" value="Dihydrofolate Reductase, subunit A"/>
    <property type="match status" value="1"/>
</dbReference>
<dbReference type="InterPro" id="IPR050765">
    <property type="entry name" value="Riboflavin_Biosynth_HTPR"/>
</dbReference>
<evidence type="ECO:0000313" key="3">
    <source>
        <dbReference type="Proteomes" id="UP001646157"/>
    </source>
</evidence>
<dbReference type="SUPFAM" id="SSF53597">
    <property type="entry name" value="Dihydrofolate reductase-like"/>
    <property type="match status" value="1"/>
</dbReference>
<keyword evidence="3" id="KW-1185">Reference proteome</keyword>
<dbReference type="PANTHER" id="PTHR38011">
    <property type="entry name" value="DIHYDROFOLATE REDUCTASE FAMILY PROTEIN (AFU_ORTHOLOGUE AFUA_8G06820)"/>
    <property type="match status" value="1"/>
</dbReference>
<dbReference type="InterPro" id="IPR024072">
    <property type="entry name" value="DHFR-like_dom_sf"/>
</dbReference>